<keyword evidence="2 4" id="KW-0808">Transferase</keyword>
<dbReference type="InterPro" id="IPR001537">
    <property type="entry name" value="SpoU_MeTrfase"/>
</dbReference>
<gene>
    <name evidence="4" type="ORF">ALC60_09036</name>
</gene>
<dbReference type="InterPro" id="IPR045330">
    <property type="entry name" value="TRM3/TARBP1"/>
</dbReference>
<evidence type="ECO:0000256" key="1">
    <source>
        <dbReference type="ARBA" id="ARBA00022603"/>
    </source>
</evidence>
<protein>
    <submittedName>
        <fullName evidence="4">Putative methyltransferase TARBP1</fullName>
    </submittedName>
</protein>
<keyword evidence="5" id="KW-1185">Reference proteome</keyword>
<dbReference type="InterPro" id="IPR044748">
    <property type="entry name" value="Trm3/TARBP1_C"/>
</dbReference>
<organism evidence="4 5">
    <name type="scientific">Mycetomoellerius zeteki</name>
    <dbReference type="NCBI Taxonomy" id="64791"/>
    <lineage>
        <taxon>Eukaryota</taxon>
        <taxon>Metazoa</taxon>
        <taxon>Ecdysozoa</taxon>
        <taxon>Arthropoda</taxon>
        <taxon>Hexapoda</taxon>
        <taxon>Insecta</taxon>
        <taxon>Pterygota</taxon>
        <taxon>Neoptera</taxon>
        <taxon>Endopterygota</taxon>
        <taxon>Hymenoptera</taxon>
        <taxon>Apocrita</taxon>
        <taxon>Aculeata</taxon>
        <taxon>Formicoidea</taxon>
        <taxon>Formicidae</taxon>
        <taxon>Myrmicinae</taxon>
        <taxon>Mycetomoellerius</taxon>
    </lineage>
</organism>
<evidence type="ECO:0000256" key="2">
    <source>
        <dbReference type="ARBA" id="ARBA00022679"/>
    </source>
</evidence>
<name>A0A151WVY1_9HYME</name>
<evidence type="ECO:0000313" key="5">
    <source>
        <dbReference type="Proteomes" id="UP000075809"/>
    </source>
</evidence>
<dbReference type="Pfam" id="PF00588">
    <property type="entry name" value="SpoU_methylase"/>
    <property type="match status" value="1"/>
</dbReference>
<dbReference type="STRING" id="64791.A0A151WVY1"/>
<dbReference type="EMBL" id="KQ982706">
    <property type="protein sequence ID" value="KYQ51835.1"/>
    <property type="molecule type" value="Genomic_DNA"/>
</dbReference>
<dbReference type="CDD" id="cd18091">
    <property type="entry name" value="SpoU-like_TRM3-like"/>
    <property type="match status" value="1"/>
</dbReference>
<dbReference type="Gene3D" id="3.40.1280.10">
    <property type="match status" value="1"/>
</dbReference>
<dbReference type="Proteomes" id="UP000075809">
    <property type="component" value="Unassembled WGS sequence"/>
</dbReference>
<dbReference type="SUPFAM" id="SSF75217">
    <property type="entry name" value="alpha/beta knot"/>
    <property type="match status" value="1"/>
</dbReference>
<dbReference type="InterPro" id="IPR029026">
    <property type="entry name" value="tRNA_m1G_MTases_N"/>
</dbReference>
<reference evidence="4 5" key="1">
    <citation type="submission" date="2015-09" db="EMBL/GenBank/DDBJ databases">
        <title>Trachymyrmex zeteki WGS genome.</title>
        <authorList>
            <person name="Nygaard S."/>
            <person name="Hu H."/>
            <person name="Boomsma J."/>
            <person name="Zhang G."/>
        </authorList>
    </citation>
    <scope>NUCLEOTIDE SEQUENCE [LARGE SCALE GENOMIC DNA]</scope>
    <source>
        <strain evidence="4">Tzet28-1</strain>
        <tissue evidence="4">Whole body</tissue>
    </source>
</reference>
<sequence>MDLHNHYLRYSTVNISLLQTINKSISIYHLIQSYNCEMTKEELDVGKLEFCRLLLCYEYQSVFHNIERSDRKKYVIPVDAEELNFPSIKMIFPPNCSRNVSQISLLCDIINLQMILYYNINSIKQCLQNFLYSNDMYTATSNSRIMYMKISEYLLEFLRLYQFHTTNKDSKELESLGHIYLEIIKSWLKLKEDSEWRQFALIFPKLVEIFTPSCIMFPLWNHFLYKINDLKESLIGLSIMADICFTSSTSMNYIQCDIYCNNTFWLLILKGLRSPLQQYRKQALYIMKKAIGSMSTNVILNFESQLNVTKTQITPFICSNSNTSSSIDDTKEKFFLLYEALEEKKEHLITPTLIHAAALIKVNKEHRACNCFNIIWLQCIFEKILLHENNHISKWGVSYVCKLDKTIFDDQFLELFIHVLNNNFLYECQSDEKCPEIVKELSQFLKYAEKSDLLNRFLKKISYVAWGPVAIFYIIHVLRTISHHGSQHSDWQTTELNAIKFLVETNLSMHSRILRTASQIELLRAIPNYVRKINNLPLLANVLATFPSRESLTRGTVPWNVITTWLGKVLAREDVITFIKETCAKYLNQDASPEINPRTFATMVYLLYDANLIFLCQTCPDVEALNNWLYTLNGINVRPYANVISSMNVVEFISHLVYLSPKGSHSNMTDFISLHIRITFNFLIKNMRKISIKLSYEDYTRYTAIVSSHIVNAPFLMSKKDVNIYAEKLQDESINLIHDLQNLNIQYLYGLHTLYLSQNMLTLPLTKTFYVKRLLNTRMNIHNDINEEKILKGKMASEYDLLLLKLLHQYLINSPVPSWIPITTILSNLLQFLEVGLSENVSEIAKILTVINDSKIINDASDKETLEYIFNLSFTYIINSKRNNIFWTAIENLMGVIINNNFLLLLNAIQFTKRYVVELLNEGENTSRFKRILLSKMKNLDIHNLMKLENVLGNCFLHGSIHRRDKKIENYAHLFIERQLNQYYSKHIFTLDHNNDAAIRAEAVILLHRIISNPEFNYAESFGQSILDELIKNKTKRYFKDSPLHKLKHRIMQILLILEPVLSKEFVPLLQEQLCDFIFSESNQSSVKIMQEWLLIRIFTKNSHLHDKLWSLFAKSIKDRPRCTISVASIVCHVAKLLSFDNQRIFIQTALPYIVQCCLGQQFHARVYNQASKMLKQLLKSNYGYNSISEYKGIYQAAVTSLQQESLTKNSSRIQDDFYFSNFHPFNDYCLQTIYYQLPRLTNVSCDEWISPDVFKDLMFMENDCHPLQLCNAGSFLIKSTPSVYLTKSFAGDTHGDSLENNVEIYMEGLNDIQKKIDPSKPIGLCGDIFEVINKFMFLQDTQLQEGLIVVASFIERPPNLGGIARTCEIFGVKALVVANADCVKDKEFQYLSVSADKWLNILQVKPYELQKFLLDRKNTGWSLIGVEQTVNSTNLMTTTFEKRTILVLGNEKDGIPANFIPLFDKCVEIPQVGVTRSLNVHVTAAICIWQYANQHVLK</sequence>
<evidence type="ECO:0000259" key="3">
    <source>
        <dbReference type="Pfam" id="PF00588"/>
    </source>
</evidence>
<dbReference type="PANTHER" id="PTHR12029">
    <property type="entry name" value="RNA METHYLTRANSFERASE"/>
    <property type="match status" value="1"/>
</dbReference>
<proteinExistence type="predicted"/>
<dbReference type="GO" id="GO:0016423">
    <property type="term" value="F:tRNA (guanine) methyltransferase activity"/>
    <property type="evidence" value="ECO:0007669"/>
    <property type="project" value="InterPro"/>
</dbReference>
<dbReference type="GO" id="GO:0003723">
    <property type="term" value="F:RNA binding"/>
    <property type="evidence" value="ECO:0007669"/>
    <property type="project" value="InterPro"/>
</dbReference>
<dbReference type="InterPro" id="IPR029028">
    <property type="entry name" value="Alpha/beta_knot_MTases"/>
</dbReference>
<dbReference type="GO" id="GO:0030488">
    <property type="term" value="P:tRNA methylation"/>
    <property type="evidence" value="ECO:0007669"/>
    <property type="project" value="InterPro"/>
</dbReference>
<keyword evidence="1 4" id="KW-0489">Methyltransferase</keyword>
<dbReference type="PANTHER" id="PTHR12029:SF11">
    <property type="entry name" value="METHYLTRANSFERASE TARBP1-RELATED"/>
    <property type="match status" value="1"/>
</dbReference>
<accession>A0A151WVY1</accession>
<evidence type="ECO:0000313" key="4">
    <source>
        <dbReference type="EMBL" id="KYQ51835.1"/>
    </source>
</evidence>
<feature type="domain" description="tRNA/rRNA methyltransferase SpoU type" evidence="3">
    <location>
        <begin position="1348"/>
        <end position="1489"/>
    </location>
</feature>